<gene>
    <name evidence="1" type="ORF">ACFQ5P_09980</name>
</gene>
<evidence type="ECO:0000313" key="2">
    <source>
        <dbReference type="Proteomes" id="UP001597302"/>
    </source>
</evidence>
<dbReference type="RefSeq" id="WP_131572928.1">
    <property type="nucleotide sequence ID" value="NZ_CBCSAJ010000004.1"/>
</dbReference>
<organism evidence="1 2">
    <name type="scientific">Paracoccus nototheniae</name>
    <dbReference type="NCBI Taxonomy" id="2489002"/>
    <lineage>
        <taxon>Bacteria</taxon>
        <taxon>Pseudomonadati</taxon>
        <taxon>Pseudomonadota</taxon>
        <taxon>Alphaproteobacteria</taxon>
        <taxon>Rhodobacterales</taxon>
        <taxon>Paracoccaceae</taxon>
        <taxon>Paracoccus</taxon>
    </lineage>
</organism>
<dbReference type="Proteomes" id="UP001597302">
    <property type="component" value="Unassembled WGS sequence"/>
</dbReference>
<comment type="caution">
    <text evidence="1">The sequence shown here is derived from an EMBL/GenBank/DDBJ whole genome shotgun (WGS) entry which is preliminary data.</text>
</comment>
<evidence type="ECO:0000313" key="1">
    <source>
        <dbReference type="EMBL" id="MFD1481624.1"/>
    </source>
</evidence>
<reference evidence="2" key="1">
    <citation type="journal article" date="2019" name="Int. J. Syst. Evol. Microbiol.">
        <title>The Global Catalogue of Microorganisms (GCM) 10K type strain sequencing project: providing services to taxonomists for standard genome sequencing and annotation.</title>
        <authorList>
            <consortium name="The Broad Institute Genomics Platform"/>
            <consortium name="The Broad Institute Genome Sequencing Center for Infectious Disease"/>
            <person name="Wu L."/>
            <person name="Ma J."/>
        </authorList>
    </citation>
    <scope>NUCLEOTIDE SEQUENCE [LARGE SCALE GENOMIC DNA]</scope>
    <source>
        <strain evidence="2">CCM 8875</strain>
    </source>
</reference>
<protein>
    <submittedName>
        <fullName evidence="1">Uncharacterized protein</fullName>
    </submittedName>
</protein>
<accession>A0ABW4DYA8</accession>
<name>A0ABW4DYA8_9RHOB</name>
<sequence length="77" mass="8423">MTTPREPYATTEALKARVRACTTTSHVDAAARAMAAEAKAHEASDPGGIAQLRNLITYQRTAITRGWLRQEQDEAPQ</sequence>
<proteinExistence type="predicted"/>
<dbReference type="EMBL" id="JBHTOQ010000022">
    <property type="protein sequence ID" value="MFD1481624.1"/>
    <property type="molecule type" value="Genomic_DNA"/>
</dbReference>
<keyword evidence="2" id="KW-1185">Reference proteome</keyword>